<proteinExistence type="predicted"/>
<evidence type="ECO:0000313" key="1">
    <source>
        <dbReference type="EMBL" id="MBX28484.1"/>
    </source>
</evidence>
<organism evidence="1">
    <name type="scientific">Rhizophora mucronata</name>
    <name type="common">Asiatic mangrove</name>
    <dbReference type="NCBI Taxonomy" id="61149"/>
    <lineage>
        <taxon>Eukaryota</taxon>
        <taxon>Viridiplantae</taxon>
        <taxon>Streptophyta</taxon>
        <taxon>Embryophyta</taxon>
        <taxon>Tracheophyta</taxon>
        <taxon>Spermatophyta</taxon>
        <taxon>Magnoliopsida</taxon>
        <taxon>eudicotyledons</taxon>
        <taxon>Gunneridae</taxon>
        <taxon>Pentapetalae</taxon>
        <taxon>rosids</taxon>
        <taxon>fabids</taxon>
        <taxon>Malpighiales</taxon>
        <taxon>Rhizophoraceae</taxon>
        <taxon>Rhizophora</taxon>
    </lineage>
</organism>
<protein>
    <submittedName>
        <fullName evidence="1">Uncharacterized protein MANES_01G043900</fullName>
    </submittedName>
</protein>
<accession>A0A2P2ME84</accession>
<dbReference type="EMBL" id="GGEC01048000">
    <property type="protein sequence ID" value="MBX28484.1"/>
    <property type="molecule type" value="Transcribed_RNA"/>
</dbReference>
<reference evidence="1" key="1">
    <citation type="submission" date="2018-02" db="EMBL/GenBank/DDBJ databases">
        <title>Rhizophora mucronata_Transcriptome.</title>
        <authorList>
            <person name="Meera S.P."/>
            <person name="Sreeshan A."/>
            <person name="Augustine A."/>
        </authorList>
    </citation>
    <scope>NUCLEOTIDE SEQUENCE</scope>
    <source>
        <tissue evidence="1">Leaf</tissue>
    </source>
</reference>
<dbReference type="AlphaFoldDB" id="A0A2P2ME84"/>
<sequence length="52" mass="5905">MASVLTSNDPATLILTKGKDCLRLHNYMQLILKKEALRQLHLLLTLNSQETI</sequence>
<name>A0A2P2ME84_RHIMU</name>